<dbReference type="PANTHER" id="PTHR36063">
    <property type="entry name" value="ARABIDOPSIS THALIANA GENOMIC DNA, CHROMOSOME 5, P1 CLONE:MOK16"/>
    <property type="match status" value="1"/>
</dbReference>
<name>A0AAV7DV57_ARIFI</name>
<dbReference type="PANTHER" id="PTHR36063:SF1">
    <property type="entry name" value="ARABIDOPSIS THALIANA GENOMIC DNA, CHROMOSOME 5, P1 CLONE:MOK16"/>
    <property type="match status" value="1"/>
</dbReference>
<dbReference type="EMBL" id="JAINDJ010000008">
    <property type="protein sequence ID" value="KAG9439367.1"/>
    <property type="molecule type" value="Genomic_DNA"/>
</dbReference>
<dbReference type="Proteomes" id="UP000825729">
    <property type="component" value="Unassembled WGS sequence"/>
</dbReference>
<comment type="caution">
    <text evidence="1">The sequence shown here is derived from an EMBL/GenBank/DDBJ whole genome shotgun (WGS) entry which is preliminary data.</text>
</comment>
<accession>A0AAV7DV57</accession>
<evidence type="ECO:0000313" key="1">
    <source>
        <dbReference type="EMBL" id="KAG9439367.1"/>
    </source>
</evidence>
<proteinExistence type="predicted"/>
<dbReference type="AlphaFoldDB" id="A0AAV7DV57"/>
<gene>
    <name evidence="1" type="ORF">H6P81_019532</name>
</gene>
<reference evidence="1 2" key="1">
    <citation type="submission" date="2021-07" db="EMBL/GenBank/DDBJ databases">
        <title>The Aristolochia fimbriata genome: insights into angiosperm evolution, floral development and chemical biosynthesis.</title>
        <authorList>
            <person name="Jiao Y."/>
        </authorList>
    </citation>
    <scope>NUCLEOTIDE SEQUENCE [LARGE SCALE GENOMIC DNA]</scope>
    <source>
        <strain evidence="1">IBCAS-2021</strain>
        <tissue evidence="1">Leaf</tissue>
    </source>
</reference>
<protein>
    <submittedName>
        <fullName evidence="1">Uncharacterized protein</fullName>
    </submittedName>
</protein>
<keyword evidence="2" id="KW-1185">Reference proteome</keyword>
<organism evidence="1 2">
    <name type="scientific">Aristolochia fimbriata</name>
    <name type="common">White veined hardy Dutchman's pipe vine</name>
    <dbReference type="NCBI Taxonomy" id="158543"/>
    <lineage>
        <taxon>Eukaryota</taxon>
        <taxon>Viridiplantae</taxon>
        <taxon>Streptophyta</taxon>
        <taxon>Embryophyta</taxon>
        <taxon>Tracheophyta</taxon>
        <taxon>Spermatophyta</taxon>
        <taxon>Magnoliopsida</taxon>
        <taxon>Magnoliidae</taxon>
        <taxon>Piperales</taxon>
        <taxon>Aristolochiaceae</taxon>
        <taxon>Aristolochia</taxon>
    </lineage>
</organism>
<evidence type="ECO:0000313" key="2">
    <source>
        <dbReference type="Proteomes" id="UP000825729"/>
    </source>
</evidence>
<sequence length="120" mass="13845">MSMMCRPCVGDMSVMGLPEQFESRPLVRSWKWESFKHPLEFLGKDNTERPTFYSESLTRAKAGRSREAVDSITMAKECRRVQPWMAVVPPYVISPTKSSNIPNLDTIFEEARDNEEDPEE</sequence>